<reference evidence="3 4" key="1">
    <citation type="submission" date="2016-10" db="EMBL/GenBank/DDBJ databases">
        <authorList>
            <person name="de Groot N.N."/>
        </authorList>
    </citation>
    <scope>NUCLEOTIDE SEQUENCE [LARGE SCALE GENOMIC DNA]</scope>
    <source>
        <strain evidence="3 4">CGMCC 4.7037</strain>
    </source>
</reference>
<gene>
    <name evidence="3" type="ORF">SAMN05444920_112276</name>
</gene>
<dbReference type="InterPro" id="IPR034660">
    <property type="entry name" value="DinB/YfiT-like"/>
</dbReference>
<dbReference type="Pfam" id="PF07398">
    <property type="entry name" value="MDMPI_C"/>
    <property type="match status" value="1"/>
</dbReference>
<organism evidence="3 4">
    <name type="scientific">Nonomuraea solani</name>
    <dbReference type="NCBI Taxonomy" id="1144553"/>
    <lineage>
        <taxon>Bacteria</taxon>
        <taxon>Bacillati</taxon>
        <taxon>Actinomycetota</taxon>
        <taxon>Actinomycetes</taxon>
        <taxon>Streptosporangiales</taxon>
        <taxon>Streptosporangiaceae</taxon>
        <taxon>Nonomuraea</taxon>
    </lineage>
</organism>
<feature type="domain" description="Mycothiol-dependent maleylpyruvate isomerase metal-binding" evidence="2">
    <location>
        <begin position="3"/>
        <end position="112"/>
    </location>
</feature>
<dbReference type="Pfam" id="PF11716">
    <property type="entry name" value="MDMPI_N"/>
    <property type="match status" value="1"/>
</dbReference>
<proteinExistence type="predicted"/>
<dbReference type="NCBIfam" id="TIGR03083">
    <property type="entry name" value="maleylpyruvate isomerase family mycothiol-dependent enzyme"/>
    <property type="match status" value="1"/>
</dbReference>
<evidence type="ECO:0000313" key="3">
    <source>
        <dbReference type="EMBL" id="SEG99184.1"/>
    </source>
</evidence>
<protein>
    <submittedName>
        <fullName evidence="3">TIGR03083 family protein</fullName>
    </submittedName>
</protein>
<evidence type="ECO:0000259" key="1">
    <source>
        <dbReference type="Pfam" id="PF07398"/>
    </source>
</evidence>
<dbReference type="AlphaFoldDB" id="A0A1H6ER45"/>
<dbReference type="GO" id="GO:0005886">
    <property type="term" value="C:plasma membrane"/>
    <property type="evidence" value="ECO:0007669"/>
    <property type="project" value="TreeGrafter"/>
</dbReference>
<dbReference type="PANTHER" id="PTHR40758">
    <property type="entry name" value="CONSERVED PROTEIN"/>
    <property type="match status" value="1"/>
</dbReference>
<dbReference type="InterPro" id="IPR017517">
    <property type="entry name" value="Maleyloyr_isom"/>
</dbReference>
<dbReference type="Proteomes" id="UP000236732">
    <property type="component" value="Unassembled WGS sequence"/>
</dbReference>
<feature type="domain" description="MDMPI C-terminal" evidence="1">
    <location>
        <begin position="125"/>
        <end position="219"/>
    </location>
</feature>
<dbReference type="PANTHER" id="PTHR40758:SF1">
    <property type="entry name" value="CONSERVED PROTEIN"/>
    <property type="match status" value="1"/>
</dbReference>
<dbReference type="GO" id="GO:0046872">
    <property type="term" value="F:metal ion binding"/>
    <property type="evidence" value="ECO:0007669"/>
    <property type="project" value="InterPro"/>
</dbReference>
<dbReference type="Gene3D" id="1.20.120.450">
    <property type="entry name" value="dinb family like domain"/>
    <property type="match status" value="1"/>
</dbReference>
<evidence type="ECO:0000259" key="2">
    <source>
        <dbReference type="Pfam" id="PF11716"/>
    </source>
</evidence>
<accession>A0A1H6ER45</accession>
<dbReference type="InterPro" id="IPR024344">
    <property type="entry name" value="MDMPI_metal-binding"/>
</dbReference>
<sequence>MSDLVGHLSGVQRMVTAVIRDRLKGFPDPAQLMAGELPADMTGWPAPDRSPTFGPIPLTLLDWFAEGADQLERQFREREPGEFAWTWWEQDQTVGFWLRMQTIEAAVHRWDAELAIGAARPIHEEIAADAVTQTFEVMAPARRFLTQAPAGAGERFGFRRTDGPGEWVVHFDGEHVRLGDGGAADVEAAGTASDLMLFLWHRLPADELDVRGDKALLDRYFVLVPPV</sequence>
<dbReference type="InterPro" id="IPR010872">
    <property type="entry name" value="MDMPI_C-term_domain"/>
</dbReference>
<dbReference type="EMBL" id="FNVT01000012">
    <property type="protein sequence ID" value="SEG99184.1"/>
    <property type="molecule type" value="Genomic_DNA"/>
</dbReference>
<evidence type="ECO:0000313" key="4">
    <source>
        <dbReference type="Proteomes" id="UP000236732"/>
    </source>
</evidence>
<name>A0A1H6ER45_9ACTN</name>
<keyword evidence="4" id="KW-1185">Reference proteome</keyword>